<dbReference type="WBParaSite" id="DME_0000976501-mRNA-1">
    <property type="protein sequence ID" value="DME_0000976501-mRNA-1"/>
    <property type="gene ID" value="DME_0000976501"/>
</dbReference>
<evidence type="ECO:0000313" key="4">
    <source>
        <dbReference type="Proteomes" id="UP000274756"/>
    </source>
</evidence>
<reference evidence="5" key="1">
    <citation type="submission" date="2017-02" db="UniProtKB">
        <authorList>
            <consortium name="WormBaseParasite"/>
        </authorList>
    </citation>
    <scope>IDENTIFICATION</scope>
</reference>
<accession>A0A0N4UP93</accession>
<feature type="signal peptide" evidence="1">
    <location>
        <begin position="1"/>
        <end position="19"/>
    </location>
</feature>
<dbReference type="Proteomes" id="UP000038040">
    <property type="component" value="Unplaced"/>
</dbReference>
<evidence type="ECO:0000313" key="3">
    <source>
        <dbReference type="Proteomes" id="UP000038040"/>
    </source>
</evidence>
<evidence type="ECO:0000313" key="2">
    <source>
        <dbReference type="EMBL" id="VDN53408.1"/>
    </source>
</evidence>
<protein>
    <submittedName>
        <fullName evidence="5">CC domain-containing protein</fullName>
    </submittedName>
</protein>
<feature type="chain" id="PRO_5041039579" evidence="1">
    <location>
        <begin position="20"/>
        <end position="101"/>
    </location>
</feature>
<keyword evidence="4" id="KW-1185">Reference proteome</keyword>
<dbReference type="Proteomes" id="UP000274756">
    <property type="component" value="Unassembled WGS sequence"/>
</dbReference>
<keyword evidence="1" id="KW-0732">Signal</keyword>
<proteinExistence type="predicted"/>
<gene>
    <name evidence="2" type="ORF">DME_LOCUS3381</name>
</gene>
<evidence type="ECO:0000256" key="1">
    <source>
        <dbReference type="SAM" id="SignalP"/>
    </source>
</evidence>
<dbReference type="EMBL" id="UYYG01000128">
    <property type="protein sequence ID" value="VDN53408.1"/>
    <property type="molecule type" value="Genomic_DNA"/>
</dbReference>
<reference evidence="2 4" key="2">
    <citation type="submission" date="2018-11" db="EMBL/GenBank/DDBJ databases">
        <authorList>
            <consortium name="Pathogen Informatics"/>
        </authorList>
    </citation>
    <scope>NUCLEOTIDE SEQUENCE [LARGE SCALE GENOMIC DNA]</scope>
</reference>
<dbReference type="AlphaFoldDB" id="A0A0N4UP93"/>
<organism evidence="3 5">
    <name type="scientific">Dracunculus medinensis</name>
    <name type="common">Guinea worm</name>
    <dbReference type="NCBI Taxonomy" id="318479"/>
    <lineage>
        <taxon>Eukaryota</taxon>
        <taxon>Metazoa</taxon>
        <taxon>Ecdysozoa</taxon>
        <taxon>Nematoda</taxon>
        <taxon>Chromadorea</taxon>
        <taxon>Rhabditida</taxon>
        <taxon>Spirurina</taxon>
        <taxon>Dracunculoidea</taxon>
        <taxon>Dracunculidae</taxon>
        <taxon>Dracunculus</taxon>
    </lineage>
</organism>
<evidence type="ECO:0000313" key="5">
    <source>
        <dbReference type="WBParaSite" id="DME_0000976501-mRNA-1"/>
    </source>
</evidence>
<name>A0A0N4UP93_DRAME</name>
<sequence>MSLLAISLIFLILSISVYTNSDEEESETSMIKIIEPIGPCINSQCPRRHICRNEKCYPNSLKAETYRSQRKLESIGPCIGGLCPKNYECFEDDQCYTVPEE</sequence>